<evidence type="ECO:0000256" key="7">
    <source>
        <dbReference type="ARBA" id="ARBA00022989"/>
    </source>
</evidence>
<proteinExistence type="predicted"/>
<evidence type="ECO:0000256" key="3">
    <source>
        <dbReference type="ARBA" id="ARBA00022692"/>
    </source>
</evidence>
<dbReference type="Pfam" id="PF07714">
    <property type="entry name" value="PK_Tyr_Ser-Thr"/>
    <property type="match status" value="1"/>
</dbReference>
<dbReference type="Gene3D" id="3.10.350.10">
    <property type="entry name" value="LysM domain"/>
    <property type="match status" value="1"/>
</dbReference>
<feature type="chain" id="PRO_5028040628" evidence="11">
    <location>
        <begin position="26"/>
        <end position="676"/>
    </location>
</feature>
<evidence type="ECO:0000256" key="10">
    <source>
        <dbReference type="SAM" id="Phobius"/>
    </source>
</evidence>
<comment type="subcellular location">
    <subcellularLocation>
        <location evidence="1">Cell membrane</location>
        <topology evidence="1">Single-pass membrane protein</topology>
    </subcellularLocation>
</comment>
<dbReference type="InterPro" id="IPR056561">
    <property type="entry name" value="NFP_LYK_LysM1"/>
</dbReference>
<dbReference type="PROSITE" id="PS50011">
    <property type="entry name" value="PROTEIN_KINASE_DOM"/>
    <property type="match status" value="1"/>
</dbReference>
<evidence type="ECO:0000313" key="14">
    <source>
        <dbReference type="Proteomes" id="UP001652660"/>
    </source>
</evidence>
<evidence type="ECO:0000259" key="13">
    <source>
        <dbReference type="PROSITE" id="PS51782"/>
    </source>
</evidence>
<dbReference type="RefSeq" id="XP_027090781.1">
    <property type="nucleotide sequence ID" value="XM_027234980.2"/>
</dbReference>
<dbReference type="Gene3D" id="3.30.200.20">
    <property type="entry name" value="Phosphorylase Kinase, domain 1"/>
    <property type="match status" value="1"/>
</dbReference>
<dbReference type="InterPro" id="IPR036779">
    <property type="entry name" value="LysM_dom_sf"/>
</dbReference>
<evidence type="ECO:0000256" key="5">
    <source>
        <dbReference type="ARBA" id="ARBA00022741"/>
    </source>
</evidence>
<evidence type="ECO:0000256" key="2">
    <source>
        <dbReference type="ARBA" id="ARBA00022475"/>
    </source>
</evidence>
<dbReference type="InterPro" id="IPR018392">
    <property type="entry name" value="LysM"/>
</dbReference>
<dbReference type="GO" id="GO:0051707">
    <property type="term" value="P:response to other organism"/>
    <property type="evidence" value="ECO:0007669"/>
    <property type="project" value="UniProtKB-ARBA"/>
</dbReference>
<dbReference type="InterPro" id="IPR056563">
    <property type="entry name" value="LysM3_LYK4_5"/>
</dbReference>
<dbReference type="InterPro" id="IPR000719">
    <property type="entry name" value="Prot_kinase_dom"/>
</dbReference>
<dbReference type="SUPFAM" id="SSF56112">
    <property type="entry name" value="Protein kinase-like (PK-like)"/>
    <property type="match status" value="1"/>
</dbReference>
<reference evidence="15" key="2">
    <citation type="submission" date="2025-08" db="UniProtKB">
        <authorList>
            <consortium name="RefSeq"/>
        </authorList>
    </citation>
    <scope>IDENTIFICATION</scope>
    <source>
        <tissue evidence="15">Leaves</tissue>
    </source>
</reference>
<feature type="domain" description="Protein kinase" evidence="12">
    <location>
        <begin position="306"/>
        <end position="654"/>
    </location>
</feature>
<gene>
    <name evidence="15" type="primary">LOC113711781</name>
</gene>
<feature type="transmembrane region" description="Helical" evidence="10">
    <location>
        <begin position="272"/>
        <end position="296"/>
    </location>
</feature>
<dbReference type="Proteomes" id="UP001652660">
    <property type="component" value="Chromosome 10e"/>
</dbReference>
<dbReference type="FunFam" id="1.10.510.10:FF:000468">
    <property type="entry name" value="PTI1-like tyrosine-protein kinase 3"/>
    <property type="match status" value="1"/>
</dbReference>
<keyword evidence="5" id="KW-0547">Nucleotide-binding</keyword>
<reference evidence="14" key="1">
    <citation type="journal article" date="2025" name="Foods">
        <title>Unveiling the Microbial Signatures of Arabica Coffee Cherries: Insights into Ripeness Specific Diversity, Functional Traits, and Implications for Quality and Safety.</title>
        <authorList>
            <consortium name="RefSeq"/>
            <person name="Tenea G.N."/>
            <person name="Cifuentes V."/>
            <person name="Reyes P."/>
            <person name="Cevallos-Vallejos M."/>
        </authorList>
    </citation>
    <scope>NUCLEOTIDE SEQUENCE [LARGE SCALE GENOMIC DNA]</scope>
</reference>
<dbReference type="PROSITE" id="PS51782">
    <property type="entry name" value="LYSM"/>
    <property type="match status" value="1"/>
</dbReference>
<name>A0A6P6UKG1_COFAR</name>
<sequence length="676" mass="75508">MAAATAIFQYMFLLILVYQFHQSYSQQSYLNNKQFDCNVNWSTAMGFKCNGAAKSCRSYLTFRATSTYNSPVTIAYLLDTDATEIARINNVSDVGRIPSGTLIIVPVNCSCSGQFYQHNASYVLKGTVETYYAVANETYQGLTTCQSLQAQNSYNFRNLKVNMKLNIPVRCACPTKNQTASGFKYLLAYLITWGDSFEAIASMFNADVQGIYAANELSPNHLIHPLNPLLIPYKSEATYINTSLLSLHPPPSPPQLPVVPAPPTSNNSSRKWVFIGVGIGVGVLLLLLVGFLVWFLRYRHRKGTSLAETKDHGDNNFASESVDVYKALPESESKSWSEGVKFAIESLTMYKYEELQHATGSFAEANRIRGSVYRGNFKGDYAAVKMIKGEALEEINVLKQISHSNIIRLSGFCLHDGNTYLVYEYAEKGGLSDLLHSQNKGSDSCGLLEKEGYPSSCRLNWKQRVQIAYDVADALNYLHNYANPPYIHKNLKSSNILLDSNMRAKVSNFSLARPLHADNQNEGSLNVQMTRHVIGTHGYMPPEYIENGLVTPKLDVFAIGVVILELLSGREAIRHQGEVGKLGEEELLYATINKVLDGENVREKLQDFMDPQFRNEYPLDLAHSVAQLARNCVAYDLNTRPPMAEVFVTLSKILSSSLDWDPSDELERSRSVDHAR</sequence>
<dbReference type="GeneID" id="113711781"/>
<feature type="signal peptide" evidence="11">
    <location>
        <begin position="1"/>
        <end position="25"/>
    </location>
</feature>
<feature type="domain" description="LysM" evidence="13">
    <location>
        <begin position="187"/>
        <end position="231"/>
    </location>
</feature>
<accession>A0A6P6UKG1</accession>
<dbReference type="InterPro" id="IPR056562">
    <property type="entry name" value="LysM2_CERK1_LYK3_4_5"/>
</dbReference>
<dbReference type="Gene3D" id="1.10.510.10">
    <property type="entry name" value="Transferase(Phosphotransferase) domain 1"/>
    <property type="match status" value="1"/>
</dbReference>
<keyword evidence="7 10" id="KW-1133">Transmembrane helix</keyword>
<dbReference type="Pfam" id="PF23473">
    <property type="entry name" value="LysM3_LYK4_5"/>
    <property type="match status" value="1"/>
</dbReference>
<evidence type="ECO:0000256" key="9">
    <source>
        <dbReference type="ARBA" id="ARBA00023157"/>
    </source>
</evidence>
<dbReference type="InterPro" id="IPR011009">
    <property type="entry name" value="Kinase-like_dom_sf"/>
</dbReference>
<dbReference type="PANTHER" id="PTHR45927">
    <property type="entry name" value="LYSM-DOMAIN RECEPTOR-LIKE KINASE-RELATED"/>
    <property type="match status" value="1"/>
</dbReference>
<keyword evidence="14" id="KW-1185">Reference proteome</keyword>
<dbReference type="CDD" id="cd00118">
    <property type="entry name" value="LysM"/>
    <property type="match status" value="1"/>
</dbReference>
<keyword evidence="6" id="KW-0067">ATP-binding</keyword>
<evidence type="ECO:0000256" key="11">
    <source>
        <dbReference type="SAM" id="SignalP"/>
    </source>
</evidence>
<keyword evidence="8 10" id="KW-0472">Membrane</keyword>
<dbReference type="GO" id="GO:0004672">
    <property type="term" value="F:protein kinase activity"/>
    <property type="evidence" value="ECO:0007669"/>
    <property type="project" value="InterPro"/>
</dbReference>
<keyword evidence="2" id="KW-1003">Cell membrane</keyword>
<evidence type="ECO:0000256" key="8">
    <source>
        <dbReference type="ARBA" id="ARBA00023136"/>
    </source>
</evidence>
<dbReference type="OrthoDB" id="4062651at2759"/>
<keyword evidence="9" id="KW-1015">Disulfide bond</keyword>
<organism evidence="14 15">
    <name type="scientific">Coffea arabica</name>
    <name type="common">Arabian coffee</name>
    <dbReference type="NCBI Taxonomy" id="13443"/>
    <lineage>
        <taxon>Eukaryota</taxon>
        <taxon>Viridiplantae</taxon>
        <taxon>Streptophyta</taxon>
        <taxon>Embryophyta</taxon>
        <taxon>Tracheophyta</taxon>
        <taxon>Spermatophyta</taxon>
        <taxon>Magnoliopsida</taxon>
        <taxon>eudicotyledons</taxon>
        <taxon>Gunneridae</taxon>
        <taxon>Pentapetalae</taxon>
        <taxon>asterids</taxon>
        <taxon>lamiids</taxon>
        <taxon>Gentianales</taxon>
        <taxon>Rubiaceae</taxon>
        <taxon>Ixoroideae</taxon>
        <taxon>Gardenieae complex</taxon>
        <taxon>Bertiereae - Coffeeae clade</taxon>
        <taxon>Coffeeae</taxon>
        <taxon>Coffea</taxon>
    </lineage>
</organism>
<dbReference type="GO" id="GO:0005524">
    <property type="term" value="F:ATP binding"/>
    <property type="evidence" value="ECO:0007669"/>
    <property type="project" value="UniProtKB-KW"/>
</dbReference>
<keyword evidence="4 11" id="KW-0732">Signal</keyword>
<dbReference type="InterPro" id="IPR052611">
    <property type="entry name" value="Plant_RLK_LysM"/>
</dbReference>
<evidence type="ECO:0000313" key="15">
    <source>
        <dbReference type="RefSeq" id="XP_027090781.1"/>
    </source>
</evidence>
<dbReference type="Pfam" id="PF23446">
    <property type="entry name" value="LysM1_NFP_LYK"/>
    <property type="match status" value="1"/>
</dbReference>
<dbReference type="InterPro" id="IPR001245">
    <property type="entry name" value="Ser-Thr/Tyr_kinase_cat_dom"/>
</dbReference>
<dbReference type="AlphaFoldDB" id="A0A6P6UKG1"/>
<dbReference type="GO" id="GO:0005886">
    <property type="term" value="C:plasma membrane"/>
    <property type="evidence" value="ECO:0007669"/>
    <property type="project" value="UniProtKB-SubCell"/>
</dbReference>
<dbReference type="Pfam" id="PF23472">
    <property type="entry name" value="LysM2_CERK1_LYK3_4_5"/>
    <property type="match status" value="1"/>
</dbReference>
<protein>
    <submittedName>
        <fullName evidence="15">Protein LYK5-like</fullName>
    </submittedName>
</protein>
<evidence type="ECO:0000259" key="12">
    <source>
        <dbReference type="PROSITE" id="PS50011"/>
    </source>
</evidence>
<keyword evidence="3 10" id="KW-0812">Transmembrane</keyword>
<evidence type="ECO:0000256" key="4">
    <source>
        <dbReference type="ARBA" id="ARBA00022729"/>
    </source>
</evidence>
<dbReference type="PANTHER" id="PTHR45927:SF6">
    <property type="entry name" value="PROTEIN LYK5"/>
    <property type="match status" value="1"/>
</dbReference>
<evidence type="ECO:0000256" key="1">
    <source>
        <dbReference type="ARBA" id="ARBA00004162"/>
    </source>
</evidence>
<evidence type="ECO:0000256" key="6">
    <source>
        <dbReference type="ARBA" id="ARBA00022840"/>
    </source>
</evidence>